<dbReference type="AlphaFoldDB" id="A0A2P6N7P4"/>
<evidence type="ECO:0000313" key="12">
    <source>
        <dbReference type="Proteomes" id="UP000241769"/>
    </source>
</evidence>
<dbReference type="SMART" id="SM00220">
    <property type="entry name" value="S_TKc"/>
    <property type="match status" value="1"/>
</dbReference>
<feature type="binding site" evidence="8">
    <location>
        <position position="251"/>
    </location>
    <ligand>
        <name>ATP</name>
        <dbReference type="ChEBI" id="CHEBI:30616"/>
    </ligand>
</feature>
<dbReference type="GO" id="GO:0005737">
    <property type="term" value="C:cytoplasm"/>
    <property type="evidence" value="ECO:0007669"/>
    <property type="project" value="TreeGrafter"/>
</dbReference>
<dbReference type="GO" id="GO:0035556">
    <property type="term" value="P:intracellular signal transduction"/>
    <property type="evidence" value="ECO:0007669"/>
    <property type="project" value="TreeGrafter"/>
</dbReference>
<evidence type="ECO:0000256" key="1">
    <source>
        <dbReference type="ARBA" id="ARBA00012513"/>
    </source>
</evidence>
<organism evidence="11 12">
    <name type="scientific">Planoprotostelium fungivorum</name>
    <dbReference type="NCBI Taxonomy" id="1890364"/>
    <lineage>
        <taxon>Eukaryota</taxon>
        <taxon>Amoebozoa</taxon>
        <taxon>Evosea</taxon>
        <taxon>Variosea</taxon>
        <taxon>Cavosteliida</taxon>
        <taxon>Cavosteliaceae</taxon>
        <taxon>Planoprotostelium</taxon>
    </lineage>
</organism>
<evidence type="ECO:0000256" key="5">
    <source>
        <dbReference type="ARBA" id="ARBA00022840"/>
    </source>
</evidence>
<evidence type="ECO:0000256" key="2">
    <source>
        <dbReference type="ARBA" id="ARBA00022527"/>
    </source>
</evidence>
<dbReference type="PROSITE" id="PS00108">
    <property type="entry name" value="PROTEIN_KINASE_ST"/>
    <property type="match status" value="1"/>
</dbReference>
<evidence type="ECO:0000313" key="11">
    <source>
        <dbReference type="EMBL" id="PRP79960.1"/>
    </source>
</evidence>
<evidence type="ECO:0000259" key="10">
    <source>
        <dbReference type="PROSITE" id="PS50011"/>
    </source>
</evidence>
<keyword evidence="12" id="KW-1185">Reference proteome</keyword>
<dbReference type="FunFam" id="1.10.510.10:FF:000571">
    <property type="entry name" value="Maternal embryonic leucine zipper kinase"/>
    <property type="match status" value="1"/>
</dbReference>
<comment type="catalytic activity">
    <reaction evidence="7">
        <text>L-seryl-[protein] + ATP = O-phospho-L-seryl-[protein] + ADP + H(+)</text>
        <dbReference type="Rhea" id="RHEA:17989"/>
        <dbReference type="Rhea" id="RHEA-COMP:9863"/>
        <dbReference type="Rhea" id="RHEA-COMP:11604"/>
        <dbReference type="ChEBI" id="CHEBI:15378"/>
        <dbReference type="ChEBI" id="CHEBI:29999"/>
        <dbReference type="ChEBI" id="CHEBI:30616"/>
        <dbReference type="ChEBI" id="CHEBI:83421"/>
        <dbReference type="ChEBI" id="CHEBI:456216"/>
        <dbReference type="EC" id="2.7.11.1"/>
    </reaction>
</comment>
<dbReference type="InParanoid" id="A0A2P6N7P4"/>
<accession>A0A2P6N7P4</accession>
<dbReference type="EC" id="2.7.11.1" evidence="1"/>
<dbReference type="InterPro" id="IPR000719">
    <property type="entry name" value="Prot_kinase_dom"/>
</dbReference>
<keyword evidence="3 8" id="KW-0547">Nucleotide-binding</keyword>
<evidence type="ECO:0000256" key="7">
    <source>
        <dbReference type="ARBA" id="ARBA00048679"/>
    </source>
</evidence>
<dbReference type="Pfam" id="PF00069">
    <property type="entry name" value="Pkinase"/>
    <property type="match status" value="1"/>
</dbReference>
<keyword evidence="4 11" id="KW-0418">Kinase</keyword>
<dbReference type="PROSITE" id="PS00107">
    <property type="entry name" value="PROTEIN_KINASE_ATP"/>
    <property type="match status" value="1"/>
</dbReference>
<comment type="similarity">
    <text evidence="9">Belongs to the protein kinase superfamily.</text>
</comment>
<dbReference type="SUPFAM" id="SSF56112">
    <property type="entry name" value="Protein kinase-like (PK-like)"/>
    <property type="match status" value="1"/>
</dbReference>
<dbReference type="PANTHER" id="PTHR24346:SF30">
    <property type="entry name" value="MATERNAL EMBRYONIC LEUCINE ZIPPER KINASE"/>
    <property type="match status" value="1"/>
</dbReference>
<name>A0A2P6N7P4_9EUKA</name>
<dbReference type="EMBL" id="MDYQ01000165">
    <property type="protein sequence ID" value="PRP79960.1"/>
    <property type="molecule type" value="Genomic_DNA"/>
</dbReference>
<sequence>MHLHLPFHLCFYRASTCLDKVPLCFTLHNNPLNNSVACRAGVIGVNGPRNRFKRITAVAYVTGHKCGQTSCTVDNLDILIAEINSGCEAGQPNPSSRDFTCAIAQTQRVIITQGDHIYLEEMETVLLPVCNLFETTTPNYSSRKRIRMGPAGPTHNEIKRIKLTFAEIPIIKTEEVQIKSTVHRAVNVTAALGPINACTPSSPSEQHRSRGKWSRQAVLTGYKMLETVGTGNTACVRRAIDMNTKQQVAVKIVERFRPASAEDFAPHILTETQILSELDHPSIVRFHRAVETSTKVYNVQEYVEGSDLDTHLTHHGALPLETTTRFFSQLASALDHCHTKGIVHRDVKSKNIMMDNQGNIKLIDFGLAGRHGDGKWLDTFCGTPSFAAPEMILGEKYRGPEVDAWSAGVVLYHMTTGRLPFSNVAELLRGSYSLEGLGAMKDIVTGLLNMNPSSRMTLKVAQQQLNHCT</sequence>
<dbReference type="InterPro" id="IPR011009">
    <property type="entry name" value="Kinase-like_dom_sf"/>
</dbReference>
<keyword evidence="4 11" id="KW-0808">Transferase</keyword>
<comment type="caution">
    <text evidence="11">The sequence shown here is derived from an EMBL/GenBank/DDBJ whole genome shotgun (WGS) entry which is preliminary data.</text>
</comment>
<dbReference type="STRING" id="1890364.A0A2P6N7P4"/>
<dbReference type="Proteomes" id="UP000241769">
    <property type="component" value="Unassembled WGS sequence"/>
</dbReference>
<dbReference type="GO" id="GO:0004674">
    <property type="term" value="F:protein serine/threonine kinase activity"/>
    <property type="evidence" value="ECO:0007669"/>
    <property type="project" value="UniProtKB-KW"/>
</dbReference>
<dbReference type="OrthoDB" id="27656at2759"/>
<gene>
    <name evidence="11" type="ORF">PROFUN_05936</name>
</gene>
<evidence type="ECO:0000256" key="6">
    <source>
        <dbReference type="ARBA" id="ARBA00047899"/>
    </source>
</evidence>
<evidence type="ECO:0000256" key="8">
    <source>
        <dbReference type="PROSITE-ProRule" id="PRU10141"/>
    </source>
</evidence>
<dbReference type="GO" id="GO:0005524">
    <property type="term" value="F:ATP binding"/>
    <property type="evidence" value="ECO:0007669"/>
    <property type="project" value="UniProtKB-UniRule"/>
</dbReference>
<evidence type="ECO:0000256" key="9">
    <source>
        <dbReference type="RuleBase" id="RU000304"/>
    </source>
</evidence>
<keyword evidence="5 8" id="KW-0067">ATP-binding</keyword>
<reference evidence="11 12" key="1">
    <citation type="journal article" date="2018" name="Genome Biol. Evol.">
        <title>Multiple Roots of Fruiting Body Formation in Amoebozoa.</title>
        <authorList>
            <person name="Hillmann F."/>
            <person name="Forbes G."/>
            <person name="Novohradska S."/>
            <person name="Ferling I."/>
            <person name="Riege K."/>
            <person name="Groth M."/>
            <person name="Westermann M."/>
            <person name="Marz M."/>
            <person name="Spaller T."/>
            <person name="Winckler T."/>
            <person name="Schaap P."/>
            <person name="Glockner G."/>
        </authorList>
    </citation>
    <scope>NUCLEOTIDE SEQUENCE [LARGE SCALE GENOMIC DNA]</scope>
    <source>
        <strain evidence="11 12">Jena</strain>
    </source>
</reference>
<dbReference type="InterPro" id="IPR008271">
    <property type="entry name" value="Ser/Thr_kinase_AS"/>
</dbReference>
<dbReference type="PROSITE" id="PS50011">
    <property type="entry name" value="PROTEIN_KINASE_DOM"/>
    <property type="match status" value="1"/>
</dbReference>
<proteinExistence type="inferred from homology"/>
<dbReference type="Gene3D" id="1.10.510.10">
    <property type="entry name" value="Transferase(Phosphotransferase) domain 1"/>
    <property type="match status" value="1"/>
</dbReference>
<evidence type="ECO:0000256" key="4">
    <source>
        <dbReference type="ARBA" id="ARBA00022777"/>
    </source>
</evidence>
<dbReference type="InterPro" id="IPR017441">
    <property type="entry name" value="Protein_kinase_ATP_BS"/>
</dbReference>
<evidence type="ECO:0000256" key="3">
    <source>
        <dbReference type="ARBA" id="ARBA00022741"/>
    </source>
</evidence>
<keyword evidence="2 9" id="KW-0723">Serine/threonine-protein kinase</keyword>
<feature type="domain" description="Protein kinase" evidence="10">
    <location>
        <begin position="222"/>
        <end position="469"/>
    </location>
</feature>
<protein>
    <recommendedName>
        <fullName evidence="1">non-specific serine/threonine protein kinase</fullName>
        <ecNumber evidence="1">2.7.11.1</ecNumber>
    </recommendedName>
</protein>
<dbReference type="PANTHER" id="PTHR24346">
    <property type="entry name" value="MAP/MICROTUBULE AFFINITY-REGULATING KINASE"/>
    <property type="match status" value="1"/>
</dbReference>
<comment type="catalytic activity">
    <reaction evidence="6">
        <text>L-threonyl-[protein] + ATP = O-phospho-L-threonyl-[protein] + ADP + H(+)</text>
        <dbReference type="Rhea" id="RHEA:46608"/>
        <dbReference type="Rhea" id="RHEA-COMP:11060"/>
        <dbReference type="Rhea" id="RHEA-COMP:11605"/>
        <dbReference type="ChEBI" id="CHEBI:15378"/>
        <dbReference type="ChEBI" id="CHEBI:30013"/>
        <dbReference type="ChEBI" id="CHEBI:30616"/>
        <dbReference type="ChEBI" id="CHEBI:61977"/>
        <dbReference type="ChEBI" id="CHEBI:456216"/>
        <dbReference type="EC" id="2.7.11.1"/>
    </reaction>
</comment>